<dbReference type="AlphaFoldDB" id="A0A5J9UIE0"/>
<evidence type="ECO:0000313" key="2">
    <source>
        <dbReference type="EMBL" id="TVU23513.1"/>
    </source>
</evidence>
<dbReference type="Proteomes" id="UP000324897">
    <property type="component" value="Chromosome 2"/>
</dbReference>
<dbReference type="Gramene" id="TVU23513">
    <property type="protein sequence ID" value="TVU23513"/>
    <property type="gene ID" value="EJB05_25887"/>
</dbReference>
<reference evidence="2 3" key="1">
    <citation type="journal article" date="2019" name="Sci. Rep.">
        <title>A high-quality genome of Eragrostis curvula grass provides insights into Poaceae evolution and supports new strategies to enhance forage quality.</title>
        <authorList>
            <person name="Carballo J."/>
            <person name="Santos B.A.C.M."/>
            <person name="Zappacosta D."/>
            <person name="Garbus I."/>
            <person name="Selva J.P."/>
            <person name="Gallo C.A."/>
            <person name="Diaz A."/>
            <person name="Albertini E."/>
            <person name="Caccamo M."/>
            <person name="Echenique V."/>
        </authorList>
    </citation>
    <scope>NUCLEOTIDE SEQUENCE [LARGE SCALE GENOMIC DNA]</scope>
    <source>
        <strain evidence="3">cv. Victoria</strain>
        <tissue evidence="2">Leaf</tissue>
    </source>
</reference>
<feature type="compositionally biased region" description="Low complexity" evidence="1">
    <location>
        <begin position="100"/>
        <end position="111"/>
    </location>
</feature>
<accession>A0A5J9UIE0</accession>
<dbReference type="EMBL" id="RWGY01000013">
    <property type="protein sequence ID" value="TVU23513.1"/>
    <property type="molecule type" value="Genomic_DNA"/>
</dbReference>
<proteinExistence type="predicted"/>
<protein>
    <submittedName>
        <fullName evidence="2">Uncharacterized protein</fullName>
    </submittedName>
</protein>
<evidence type="ECO:0000256" key="1">
    <source>
        <dbReference type="SAM" id="MobiDB-lite"/>
    </source>
</evidence>
<comment type="caution">
    <text evidence="2">The sequence shown here is derived from an EMBL/GenBank/DDBJ whole genome shotgun (WGS) entry which is preliminary data.</text>
</comment>
<gene>
    <name evidence="2" type="ORF">EJB05_25887</name>
</gene>
<keyword evidence="3" id="KW-1185">Reference proteome</keyword>
<sequence>MAFRRLALRLSEAAHASSSSTTRLAAAANPPGASSASADVLAVYVSEAVLGALRTSVGSAARRAAVARVISAPRRSGLLDKLLGAASASKREALEQPRLPSAADPSASSSPTAPPPPAASASGSIIFALYASEWARSSLHPSSTAASAALGEDLLFLAPPTTASGILLPTAAAARAAAHMPPVAAFRVSYCYPPSQFARACSTRCWEVDDSSLQQSMMLRTMMSFEDNVMLRADKFSQKIIKLAVVERYFQSHLFTSDELFYLLVALKDDEWHANVDAKLDEILVKLDKSGVDTRKLLTEVKNNNTRSWTTVVIAGKKIDLSSWATWVLSFVFGAPMP</sequence>
<evidence type="ECO:0000313" key="3">
    <source>
        <dbReference type="Proteomes" id="UP000324897"/>
    </source>
</evidence>
<feature type="non-terminal residue" evidence="2">
    <location>
        <position position="1"/>
    </location>
</feature>
<organism evidence="2 3">
    <name type="scientific">Eragrostis curvula</name>
    <name type="common">weeping love grass</name>
    <dbReference type="NCBI Taxonomy" id="38414"/>
    <lineage>
        <taxon>Eukaryota</taxon>
        <taxon>Viridiplantae</taxon>
        <taxon>Streptophyta</taxon>
        <taxon>Embryophyta</taxon>
        <taxon>Tracheophyta</taxon>
        <taxon>Spermatophyta</taxon>
        <taxon>Magnoliopsida</taxon>
        <taxon>Liliopsida</taxon>
        <taxon>Poales</taxon>
        <taxon>Poaceae</taxon>
        <taxon>PACMAD clade</taxon>
        <taxon>Chloridoideae</taxon>
        <taxon>Eragrostideae</taxon>
        <taxon>Eragrostidinae</taxon>
        <taxon>Eragrostis</taxon>
    </lineage>
</organism>
<feature type="region of interest" description="Disordered" evidence="1">
    <location>
        <begin position="90"/>
        <end position="119"/>
    </location>
</feature>
<name>A0A5J9UIE0_9POAL</name>